<keyword evidence="9" id="KW-1185">Reference proteome</keyword>
<keyword evidence="5 7" id="KW-0472">Membrane</keyword>
<dbReference type="InterPro" id="IPR017039">
    <property type="entry name" value="Virul_fac_BrkB"/>
</dbReference>
<dbReference type="NCBIfam" id="TIGR00765">
    <property type="entry name" value="yihY_not_rbn"/>
    <property type="match status" value="1"/>
</dbReference>
<feature type="transmembrane region" description="Helical" evidence="7">
    <location>
        <begin position="260"/>
        <end position="285"/>
    </location>
</feature>
<evidence type="ECO:0000256" key="5">
    <source>
        <dbReference type="ARBA" id="ARBA00023136"/>
    </source>
</evidence>
<feature type="region of interest" description="Disordered" evidence="6">
    <location>
        <begin position="302"/>
        <end position="366"/>
    </location>
</feature>
<dbReference type="PANTHER" id="PTHR30213:SF0">
    <property type="entry name" value="UPF0761 MEMBRANE PROTEIN YIHY"/>
    <property type="match status" value="1"/>
</dbReference>
<feature type="transmembrane region" description="Helical" evidence="7">
    <location>
        <begin position="152"/>
        <end position="177"/>
    </location>
</feature>
<feature type="transmembrane region" description="Helical" evidence="7">
    <location>
        <begin position="228"/>
        <end position="254"/>
    </location>
</feature>
<name>A0A7K1UVA0_9NOCA</name>
<keyword evidence="4 7" id="KW-1133">Transmembrane helix</keyword>
<evidence type="ECO:0000256" key="6">
    <source>
        <dbReference type="SAM" id="MobiDB-lite"/>
    </source>
</evidence>
<evidence type="ECO:0000313" key="8">
    <source>
        <dbReference type="EMBL" id="MVU78099.1"/>
    </source>
</evidence>
<evidence type="ECO:0000256" key="2">
    <source>
        <dbReference type="ARBA" id="ARBA00022475"/>
    </source>
</evidence>
<evidence type="ECO:0000256" key="7">
    <source>
        <dbReference type="SAM" id="Phobius"/>
    </source>
</evidence>
<keyword evidence="2" id="KW-1003">Cell membrane</keyword>
<reference evidence="8 9" key="1">
    <citation type="submission" date="2019-12" db="EMBL/GenBank/DDBJ databases">
        <title>Nocardia sp. nov. ET3-3 isolated from soil.</title>
        <authorList>
            <person name="Kanchanasin P."/>
            <person name="Tanasupawat S."/>
            <person name="Yuki M."/>
            <person name="Kudo T."/>
        </authorList>
    </citation>
    <scope>NUCLEOTIDE SEQUENCE [LARGE SCALE GENOMIC DNA]</scope>
    <source>
        <strain evidence="8 9">ET3-3</strain>
    </source>
</reference>
<dbReference type="AlphaFoldDB" id="A0A7K1UVA0"/>
<keyword evidence="3 7" id="KW-0812">Transmembrane</keyword>
<organism evidence="8 9">
    <name type="scientific">Nocardia terrae</name>
    <dbReference type="NCBI Taxonomy" id="2675851"/>
    <lineage>
        <taxon>Bacteria</taxon>
        <taxon>Bacillati</taxon>
        <taxon>Actinomycetota</taxon>
        <taxon>Actinomycetes</taxon>
        <taxon>Mycobacteriales</taxon>
        <taxon>Nocardiaceae</taxon>
        <taxon>Nocardia</taxon>
    </lineage>
</organism>
<evidence type="ECO:0000256" key="1">
    <source>
        <dbReference type="ARBA" id="ARBA00004651"/>
    </source>
</evidence>
<feature type="transmembrane region" description="Helical" evidence="7">
    <location>
        <begin position="197"/>
        <end position="216"/>
    </location>
</feature>
<feature type="transmembrane region" description="Helical" evidence="7">
    <location>
        <begin position="48"/>
        <end position="70"/>
    </location>
</feature>
<dbReference type="GO" id="GO:0005886">
    <property type="term" value="C:plasma membrane"/>
    <property type="evidence" value="ECO:0007669"/>
    <property type="project" value="UniProtKB-SubCell"/>
</dbReference>
<sequence length="366" mass="39323">MPLNTKDLEAEESPTEPTDLSRHSWWGVLRRSAANSNANNLTDWAAALTYYSVLSIFPALIVVTALLGLLGPAATQSLIDTVRSIGPGSGTDLLVNAIRQLQSSRSLSGGVAIAGLGVALWTASGYLGAFIRAANSIYRTPEGRPIWKTLPLRVGLTALMVGIIAVCAIGITFTGSLAGRAGRWLGWGSGAVTTWEIGKWPVLIVLVALVIALLYWAAPNARQYGFRWLTPGSALAVLIWIAASAGFTLYVGFFGSYNKVYGSLAGAVVFLVWLWLTNLAILLGAQFDAELARARRIEQGRPEDAEPILPPRERSDTDTWTRKPSATPVSAALRRAFAGCGDSHRPATRHHRQEPTCQDNSTESRS</sequence>
<feature type="compositionally biased region" description="Basic and acidic residues" evidence="6">
    <location>
        <begin position="311"/>
        <end position="321"/>
    </location>
</feature>
<protein>
    <submittedName>
        <fullName evidence="8">YihY family inner membrane protein</fullName>
    </submittedName>
</protein>
<comment type="subcellular location">
    <subcellularLocation>
        <location evidence="1">Cell membrane</location>
        <topology evidence="1">Multi-pass membrane protein</topology>
    </subcellularLocation>
</comment>
<accession>A0A7K1UVA0</accession>
<evidence type="ECO:0000256" key="3">
    <source>
        <dbReference type="ARBA" id="ARBA00022692"/>
    </source>
</evidence>
<dbReference type="EMBL" id="WRPP01000002">
    <property type="protein sequence ID" value="MVU78099.1"/>
    <property type="molecule type" value="Genomic_DNA"/>
</dbReference>
<dbReference type="PANTHER" id="PTHR30213">
    <property type="entry name" value="INNER MEMBRANE PROTEIN YHJD"/>
    <property type="match status" value="1"/>
</dbReference>
<gene>
    <name evidence="8" type="ORF">GPX89_12695</name>
</gene>
<comment type="caution">
    <text evidence="8">The sequence shown here is derived from an EMBL/GenBank/DDBJ whole genome shotgun (WGS) entry which is preliminary data.</text>
</comment>
<dbReference type="Pfam" id="PF03631">
    <property type="entry name" value="Virul_fac_BrkB"/>
    <property type="match status" value="1"/>
</dbReference>
<evidence type="ECO:0000256" key="4">
    <source>
        <dbReference type="ARBA" id="ARBA00022989"/>
    </source>
</evidence>
<feature type="compositionally biased region" description="Polar residues" evidence="6">
    <location>
        <begin position="355"/>
        <end position="366"/>
    </location>
</feature>
<proteinExistence type="predicted"/>
<evidence type="ECO:0000313" key="9">
    <source>
        <dbReference type="Proteomes" id="UP000466794"/>
    </source>
</evidence>
<feature type="region of interest" description="Disordered" evidence="6">
    <location>
        <begin position="1"/>
        <end position="20"/>
    </location>
</feature>
<dbReference type="Proteomes" id="UP000466794">
    <property type="component" value="Unassembled WGS sequence"/>
</dbReference>
<feature type="transmembrane region" description="Helical" evidence="7">
    <location>
        <begin position="111"/>
        <end position="131"/>
    </location>
</feature>